<dbReference type="Proteomes" id="UP001595947">
    <property type="component" value="Unassembled WGS sequence"/>
</dbReference>
<feature type="transmembrane region" description="Helical" evidence="1">
    <location>
        <begin position="350"/>
        <end position="371"/>
    </location>
</feature>
<feature type="transmembrane region" description="Helical" evidence="1">
    <location>
        <begin position="160"/>
        <end position="178"/>
    </location>
</feature>
<sequence>MGETTSVAPSPPRSRAVELTGDLARRARRRPVTVTAVLLTVTVLVYGLLVWQRRWISDDGLIFLRTVRQILDGQGPVFNVGERVEANTSTLWTVVLLGLSLLPVRPELAAVGCGFVLSLAALGFALDAARRFTGLGRVVVPAGGLVVLAMPPFWDFGTSGLETGLSFFWLAFTFWLLVRRSQREPRLFVVQGSRRRPGSAWPTALLLGLGPLVRPDLAVPAAAAGLALAVLEQPRDRRGWARVVGLGVLCAAPAAAYEVFRAGYYGLLVPSTALAKEAGVARWGRGYSYLRDTVATYWLLVPAFLLTVAALVVLAQRVARSDWWARRSGAETATPEAPADVRRTRAWDRAATVAVALAPVLGGLGMLLYVVRVGGDFMHARMLLPAIFCVLLPVMALPVRRHTAVPLLALLLWAGVIGVNARTNYHGISASGIADERDFYIQLLGEPHPVTADDYRTHPYVAGGAALIAQSPRPVLAVLAPGRGPAGPEWDPVPLAPGRPSGLVFLNLGAAGALTPLDVRVTDTVGLVDPLAAHTTIVPDGRTGHDKNLPAAWSVAAGGGTGVDSRAVRPDDVAAAARALECPAIAELRASVSAPMTWERFRDNLLGAPARTELRFPRDPVLAEIACPGRPPA</sequence>
<evidence type="ECO:0000313" key="3">
    <source>
        <dbReference type="EMBL" id="MFC5065833.1"/>
    </source>
</evidence>
<evidence type="ECO:0000313" key="4">
    <source>
        <dbReference type="Proteomes" id="UP001595947"/>
    </source>
</evidence>
<keyword evidence="4" id="KW-1185">Reference proteome</keyword>
<feature type="transmembrane region" description="Helical" evidence="1">
    <location>
        <begin position="138"/>
        <end position="154"/>
    </location>
</feature>
<keyword evidence="1" id="KW-1133">Transmembrane helix</keyword>
<feature type="transmembrane region" description="Helical" evidence="1">
    <location>
        <begin position="240"/>
        <end position="260"/>
    </location>
</feature>
<proteinExistence type="predicted"/>
<keyword evidence="1" id="KW-0812">Transmembrane</keyword>
<dbReference type="Pfam" id="PF26371">
    <property type="entry name" value="AftB_C"/>
    <property type="match status" value="1"/>
</dbReference>
<dbReference type="EMBL" id="JBHSIV010000048">
    <property type="protein sequence ID" value="MFC5065833.1"/>
    <property type="molecule type" value="Genomic_DNA"/>
</dbReference>
<feature type="transmembrane region" description="Helical" evidence="1">
    <location>
        <begin position="377"/>
        <end position="397"/>
    </location>
</feature>
<dbReference type="RefSeq" id="WP_378039152.1">
    <property type="nucleotide sequence ID" value="NZ_JBHSIV010000048.1"/>
</dbReference>
<feature type="transmembrane region" description="Helical" evidence="1">
    <location>
        <begin position="404"/>
        <end position="421"/>
    </location>
</feature>
<feature type="transmembrane region" description="Helical" evidence="1">
    <location>
        <begin position="297"/>
        <end position="319"/>
    </location>
</feature>
<evidence type="ECO:0000256" key="1">
    <source>
        <dbReference type="SAM" id="Phobius"/>
    </source>
</evidence>
<feature type="domain" description="Terminal beta-(1-&gt;2)-arabinofuranosyltransferase C-terminal" evidence="2">
    <location>
        <begin position="500"/>
        <end position="605"/>
    </location>
</feature>
<name>A0ABV9YVL2_9PSEU</name>
<feature type="transmembrane region" description="Helical" evidence="1">
    <location>
        <begin position="32"/>
        <end position="51"/>
    </location>
</feature>
<organism evidence="3 4">
    <name type="scientific">Actinomycetospora atypica</name>
    <dbReference type="NCBI Taxonomy" id="1290095"/>
    <lineage>
        <taxon>Bacteria</taxon>
        <taxon>Bacillati</taxon>
        <taxon>Actinomycetota</taxon>
        <taxon>Actinomycetes</taxon>
        <taxon>Pseudonocardiales</taxon>
        <taxon>Pseudonocardiaceae</taxon>
        <taxon>Actinomycetospora</taxon>
    </lineage>
</organism>
<gene>
    <name evidence="3" type="ORF">ACFPBZ_26705</name>
</gene>
<reference evidence="4" key="1">
    <citation type="journal article" date="2019" name="Int. J. Syst. Evol. Microbiol.">
        <title>The Global Catalogue of Microorganisms (GCM) 10K type strain sequencing project: providing services to taxonomists for standard genome sequencing and annotation.</title>
        <authorList>
            <consortium name="The Broad Institute Genomics Platform"/>
            <consortium name="The Broad Institute Genome Sequencing Center for Infectious Disease"/>
            <person name="Wu L."/>
            <person name="Ma J."/>
        </authorList>
    </citation>
    <scope>NUCLEOTIDE SEQUENCE [LARGE SCALE GENOMIC DNA]</scope>
    <source>
        <strain evidence="4">CGMCC 4.7093</strain>
    </source>
</reference>
<dbReference type="InterPro" id="IPR058983">
    <property type="entry name" value="AftB_C"/>
</dbReference>
<protein>
    <recommendedName>
        <fullName evidence="2">Terminal beta-(1-&gt;2)-arabinofuranosyltransferase C-terminal domain-containing protein</fullName>
    </recommendedName>
</protein>
<keyword evidence="1" id="KW-0472">Membrane</keyword>
<evidence type="ECO:0000259" key="2">
    <source>
        <dbReference type="Pfam" id="PF26371"/>
    </source>
</evidence>
<comment type="caution">
    <text evidence="3">The sequence shown here is derived from an EMBL/GenBank/DDBJ whole genome shotgun (WGS) entry which is preliminary data.</text>
</comment>
<feature type="transmembrane region" description="Helical" evidence="1">
    <location>
        <begin position="108"/>
        <end position="126"/>
    </location>
</feature>
<accession>A0ABV9YVL2</accession>